<dbReference type="Proteomes" id="UP000243359">
    <property type="component" value="Chromosome I"/>
</dbReference>
<evidence type="ECO:0008006" key="4">
    <source>
        <dbReference type="Google" id="ProtNLM"/>
    </source>
</evidence>
<evidence type="ECO:0000313" key="3">
    <source>
        <dbReference type="Proteomes" id="UP000243359"/>
    </source>
</evidence>
<gene>
    <name evidence="2" type="ORF">SAMN05216221_0920</name>
</gene>
<reference evidence="3" key="1">
    <citation type="submission" date="2016-10" db="EMBL/GenBank/DDBJ databases">
        <authorList>
            <person name="Varghese N."/>
            <person name="Submissions S."/>
        </authorList>
    </citation>
    <scope>NUCLEOTIDE SEQUENCE [LARGE SCALE GENOMIC DNA]</scope>
    <source>
        <strain evidence="3">KCTC 32247</strain>
    </source>
</reference>
<protein>
    <recommendedName>
        <fullName evidence="4">Type IV pili methyl-accepting chemotaxis transducer N-term</fullName>
    </recommendedName>
</protein>
<evidence type="ECO:0000313" key="2">
    <source>
        <dbReference type="EMBL" id="SDS03512.1"/>
    </source>
</evidence>
<dbReference type="AlphaFoldDB" id="A0A1H1NX24"/>
<organism evidence="2 3">
    <name type="scientific">Pseudomonas oryzae</name>
    <dbReference type="NCBI Taxonomy" id="1392877"/>
    <lineage>
        <taxon>Bacteria</taxon>
        <taxon>Pseudomonadati</taxon>
        <taxon>Pseudomonadota</taxon>
        <taxon>Gammaproteobacteria</taxon>
        <taxon>Pseudomonadales</taxon>
        <taxon>Pseudomonadaceae</taxon>
        <taxon>Pseudomonas</taxon>
    </lineage>
</organism>
<dbReference type="RefSeq" id="WP_157719477.1">
    <property type="nucleotide sequence ID" value="NZ_LT629751.1"/>
</dbReference>
<feature type="signal peptide" evidence="1">
    <location>
        <begin position="1"/>
        <end position="20"/>
    </location>
</feature>
<dbReference type="OrthoDB" id="6871517at2"/>
<evidence type="ECO:0000256" key="1">
    <source>
        <dbReference type="SAM" id="SignalP"/>
    </source>
</evidence>
<name>A0A1H1NX24_9PSED</name>
<keyword evidence="1" id="KW-0732">Signal</keyword>
<proteinExistence type="predicted"/>
<accession>A0A1H1NX24</accession>
<keyword evidence="3" id="KW-1185">Reference proteome</keyword>
<dbReference type="EMBL" id="LT629751">
    <property type="protein sequence ID" value="SDS03512.1"/>
    <property type="molecule type" value="Genomic_DNA"/>
</dbReference>
<feature type="chain" id="PRO_5009256006" description="Type IV pili methyl-accepting chemotaxis transducer N-term" evidence="1">
    <location>
        <begin position="21"/>
        <end position="252"/>
    </location>
</feature>
<sequence>MKNGLILALVLSILCGPARADVSDAQRLHEIRTRGFLLCANLLVYYNNLDPAAAFYPAAREAYRQHLAELDALSAPLRDRPALSAALRELQSAIARLEKQPEDSQIEYSVWLNPVLRAQGDLDRHAAAAYQASGEQQASLATLHSLSLDIGRMLLLYESQAFSRTGIYSFDVHENSFSELDQRIGASHENLAQLLPEAGNELREVRQNYGFVRQRLKTSEQQVVARSASLYLGKSVATLDRLAGAEARKALP</sequence>